<evidence type="ECO:0000313" key="2">
    <source>
        <dbReference type="Proteomes" id="UP000827976"/>
    </source>
</evidence>
<accession>A0ACB7WCH1</accession>
<evidence type="ECO:0000313" key="1">
    <source>
        <dbReference type="EMBL" id="KAH7685519.1"/>
    </source>
</evidence>
<keyword evidence="2" id="KW-1185">Reference proteome</keyword>
<dbReference type="EC" id="2.7.11.1" evidence="1"/>
<keyword evidence="1" id="KW-0808">Transferase</keyword>
<keyword evidence="1" id="KW-0418">Kinase</keyword>
<organism evidence="1 2">
    <name type="scientific">Dioscorea alata</name>
    <name type="common">Purple yam</name>
    <dbReference type="NCBI Taxonomy" id="55571"/>
    <lineage>
        <taxon>Eukaryota</taxon>
        <taxon>Viridiplantae</taxon>
        <taxon>Streptophyta</taxon>
        <taxon>Embryophyta</taxon>
        <taxon>Tracheophyta</taxon>
        <taxon>Spermatophyta</taxon>
        <taxon>Magnoliopsida</taxon>
        <taxon>Liliopsida</taxon>
        <taxon>Dioscoreales</taxon>
        <taxon>Dioscoreaceae</taxon>
        <taxon>Dioscorea</taxon>
    </lineage>
</organism>
<dbReference type="Proteomes" id="UP000827976">
    <property type="component" value="Chromosome 4"/>
</dbReference>
<proteinExistence type="predicted"/>
<protein>
    <submittedName>
        <fullName evidence="1">Non-specific serine/threonine protein kinase protein</fullName>
        <ecNumber evidence="1">2.7.11.1</ecNumber>
    </submittedName>
</protein>
<comment type="caution">
    <text evidence="1">The sequence shown here is derived from an EMBL/GenBank/DDBJ whole genome shotgun (WGS) entry which is preliminary data.</text>
</comment>
<reference evidence="2" key="1">
    <citation type="journal article" date="2022" name="Nat. Commun.">
        <title>Chromosome evolution and the genetic basis of agronomically important traits in greater yam.</title>
        <authorList>
            <person name="Bredeson J.V."/>
            <person name="Lyons J.B."/>
            <person name="Oniyinde I.O."/>
            <person name="Okereke N.R."/>
            <person name="Kolade O."/>
            <person name="Nnabue I."/>
            <person name="Nwadili C.O."/>
            <person name="Hribova E."/>
            <person name="Parker M."/>
            <person name="Nwogha J."/>
            <person name="Shu S."/>
            <person name="Carlson J."/>
            <person name="Kariba R."/>
            <person name="Muthemba S."/>
            <person name="Knop K."/>
            <person name="Barton G.J."/>
            <person name="Sherwood A.V."/>
            <person name="Lopez-Montes A."/>
            <person name="Asiedu R."/>
            <person name="Jamnadass R."/>
            <person name="Muchugi A."/>
            <person name="Goodstein D."/>
            <person name="Egesi C.N."/>
            <person name="Featherston J."/>
            <person name="Asfaw A."/>
            <person name="Simpson G.G."/>
            <person name="Dolezel J."/>
            <person name="Hendre P.S."/>
            <person name="Van Deynze A."/>
            <person name="Kumar P.L."/>
            <person name="Obidiegwu J.E."/>
            <person name="Bhattacharjee R."/>
            <person name="Rokhsar D.S."/>
        </authorList>
    </citation>
    <scope>NUCLEOTIDE SEQUENCE [LARGE SCALE GENOMIC DNA]</scope>
    <source>
        <strain evidence="2">cv. TDa95/00328</strain>
    </source>
</reference>
<dbReference type="EMBL" id="CM037014">
    <property type="protein sequence ID" value="KAH7685519.1"/>
    <property type="molecule type" value="Genomic_DNA"/>
</dbReference>
<keyword evidence="1" id="KW-0723">Serine/threonine-protein kinase</keyword>
<gene>
    <name evidence="1" type="ORF">IHE45_04G044400</name>
</gene>
<sequence>MFSESHVFATKSALLCGGNRGSMAERDVGDAEAEPLAVIGEYELWEKLGGEGPGSTVWRAVHRPSSSVVALKQVRLAGLSRALLDSLRCEIDFLAGVCHPNIVRLLDFFQMNGSIYMVLEFCQGGTLATYIQSKGRLNEHLAKKFMKQLGAGLKVLHAHHIVHRDLKPENILLSDSTSDPVLKIADFGLSRVVSPGEYADFVCGTPLYMAPEVLQFQKYDNKVDMWSVGTILFELLNGYPPFRGRNNVQLLQCIRSCSSVPFSQLILPSLDPDLVDMCTRLLSANPVHRLSLDEFYHHQFFQR</sequence>
<name>A0ACB7WCH1_DIOAL</name>